<sequence>MPRRSGVQTRTEEGLLVWCNYIVAVCGKRTESFLVALSSWFTLDQFELVPTMFPPVDHAEGGDENQPHTSAHNSTSTANQDVVATQLVAMQQQFGVFQLVLAQLLARNNPGQFHIAPAQQPLPDDVTRRLDSLEKLVAEHRGAPPPHHAADSIPHPLNTNITLEPYPAGFKIPQLETYDETKDPDDHLHAFYSCMQAQNASDALMCKIFPSTLRGNARTWYYSLPPRSISFYTEMASTFVTKFSNRRLIRKTTSELMRVKQRDGKSLKNYMSRFNDAVLEVSSFDQAVGIAAMISSLKHNKFRDSLIKHAATTFSEVNDRSLKFITIEEYALAQNPSLSKNQNPEWRDDNPSRKRMRMAQNRGPMLISPPKFGRPSSTPPQQSVGKPLVNWTTFNLPRSQIFMQIKNKMDLRCPGPMKTAPTSRDHTRYCDFHQDHGHTTEQCNSLRFELESLAQKGMLNEYIQRAEQPRFVREQRPRPQGARNPPNRQGGLSSKQRKLYVREVKHQNRAQKRKFDDAKWKNQPITFTSVDLDTVVTPHNDPLVTFVMVNNCEVQRVLVDTESAPDIMYFHCFESLGLDPALLQKYDGPIYGFNNQPVLVEEVLTLHVAFGSGWIYVTPLVRFLVVKMASSFNIVIGRPTLTKIRAVVSQSHLCMKFPTPMGIATLRGNQEVARHCYITSVTQPTKGKDQTPEAIPHTNPLKKPVAQKRRLFGGERLQAIKEEVEKLLQAGFVRKVDYCEWVANPVLVKKANGKWRMCIDYTNLNQACPKDCYLMPSIDKLVEAASGNQRLSLLDAYSGYHQVPMALEDEEKTSFYAGDEIYCYVMMPFGLKNAGATYQKMSGKFLGFMVSRRGIEVNPEKIRAIAEMEPPKSIKDIQRLTGRVAALHRFISKSVDKCLPFFKIMRSTAQKDESGKQKKFEWSQECQTAYDELKSYLSSPPLLTKAIDGEILYFVLHGAELRYPIVEKAALAVVTSARKLRPYFQSHPIIVLTDQPLLQILQKPECFGRLIKWAVELGEFEITFQQRSVIRAQALADFSVECTPCPSTSNPEPNDWTLYVDGASSSKGSGAGALLISPEGYRSEHALKFNFDATNNMAEYEALLLGLQLALELKISVIQVYIDSQLVVNQINSICEVVDPVMVKYATLVAELKCKFQKFCLSKIPRAENEQAYSLSKFASDSSLSSRSVFVEVLDEPSFMKPWVMEISTNPDTPSWTDSIISFLRDGIVPEDRQEAMKLRKKASRYTLVDGVLYKRSFSLPLLWCLNSYEAEYALREVHEGVCGSHVGARTLAHKVLRQGYYWPNMHKDATYFVQKCPKCQFFAHLTHQPAEELTNLVAPWPFAQWGLDLLGPFVKAVVGVTHLVVGVDYFTKWVEARPLSSLTSKKLQFTSVYHLESNGMVESVNKCILEGIKPRLEQHKAKWADELNNVLWAYRTTNRTATGETPYHLAFGTEAVIPIEIGVPSFRVTHFDEGRNGQLLRENLDLLAKVREEARLRTLGLKLVLSNLPRIGKALIPWPRCHILVPMSSKTLKEKEFLESGMSIT</sequence>
<dbReference type="Pfam" id="PF17921">
    <property type="entry name" value="Integrase_H2C2"/>
    <property type="match status" value="1"/>
</dbReference>
<dbReference type="InterPro" id="IPR000477">
    <property type="entry name" value="RT_dom"/>
</dbReference>
<dbReference type="Gene3D" id="3.30.70.270">
    <property type="match status" value="2"/>
</dbReference>
<evidence type="ECO:0000256" key="6">
    <source>
        <dbReference type="ARBA" id="ARBA00022801"/>
    </source>
</evidence>
<accession>A0AAV5HUL8</accession>
<dbReference type="PANTHER" id="PTHR48475:SF2">
    <property type="entry name" value="RIBONUCLEASE H"/>
    <property type="match status" value="1"/>
</dbReference>
<feature type="region of interest" description="Disordered" evidence="9">
    <location>
        <begin position="366"/>
        <end position="386"/>
    </location>
</feature>
<dbReference type="Proteomes" id="UP001054252">
    <property type="component" value="Unassembled WGS sequence"/>
</dbReference>
<dbReference type="Pfam" id="PF17917">
    <property type="entry name" value="RT_RNaseH"/>
    <property type="match status" value="1"/>
</dbReference>
<dbReference type="PROSITE" id="PS50879">
    <property type="entry name" value="RNASE_H_1"/>
    <property type="match status" value="1"/>
</dbReference>
<evidence type="ECO:0000256" key="9">
    <source>
        <dbReference type="SAM" id="MobiDB-lite"/>
    </source>
</evidence>
<feature type="domain" description="RNase H type-1" evidence="10">
    <location>
        <begin position="1052"/>
        <end position="1181"/>
    </location>
</feature>
<dbReference type="EMBL" id="BPVZ01000003">
    <property type="protein sequence ID" value="GKU89614.1"/>
    <property type="molecule type" value="Genomic_DNA"/>
</dbReference>
<keyword evidence="6" id="KW-0378">Hydrolase</keyword>
<keyword evidence="7" id="KW-0695">RNA-directed DNA polymerase</keyword>
<dbReference type="InterPro" id="IPR021109">
    <property type="entry name" value="Peptidase_aspartic_dom_sf"/>
</dbReference>
<evidence type="ECO:0000256" key="4">
    <source>
        <dbReference type="ARBA" id="ARBA00022722"/>
    </source>
</evidence>
<dbReference type="InterPro" id="IPR036397">
    <property type="entry name" value="RNaseH_sf"/>
</dbReference>
<evidence type="ECO:0000259" key="10">
    <source>
        <dbReference type="PROSITE" id="PS50879"/>
    </source>
</evidence>
<evidence type="ECO:0000256" key="1">
    <source>
        <dbReference type="ARBA" id="ARBA00012493"/>
    </source>
</evidence>
<evidence type="ECO:0000256" key="2">
    <source>
        <dbReference type="ARBA" id="ARBA00022679"/>
    </source>
</evidence>
<feature type="compositionally biased region" description="Polar residues" evidence="9">
    <location>
        <begin position="67"/>
        <end position="77"/>
    </location>
</feature>
<dbReference type="InterPro" id="IPR043128">
    <property type="entry name" value="Rev_trsase/Diguanyl_cyclase"/>
</dbReference>
<feature type="compositionally biased region" description="Basic and acidic residues" evidence="9">
    <location>
        <begin position="467"/>
        <end position="477"/>
    </location>
</feature>
<dbReference type="Gene3D" id="3.30.420.10">
    <property type="entry name" value="Ribonuclease H-like superfamily/Ribonuclease H"/>
    <property type="match status" value="3"/>
</dbReference>
<dbReference type="Pfam" id="PF00078">
    <property type="entry name" value="RVT_1"/>
    <property type="match status" value="1"/>
</dbReference>
<evidence type="ECO:0000256" key="3">
    <source>
        <dbReference type="ARBA" id="ARBA00022695"/>
    </source>
</evidence>
<comment type="caution">
    <text evidence="11">The sequence shown here is derived from an EMBL/GenBank/DDBJ whole genome shotgun (WGS) entry which is preliminary data.</text>
</comment>
<dbReference type="InterPro" id="IPR041588">
    <property type="entry name" value="Integrase_H2C2"/>
</dbReference>
<dbReference type="InterPro" id="IPR043502">
    <property type="entry name" value="DNA/RNA_pol_sf"/>
</dbReference>
<evidence type="ECO:0000313" key="12">
    <source>
        <dbReference type="Proteomes" id="UP001054252"/>
    </source>
</evidence>
<dbReference type="CDD" id="cd09279">
    <property type="entry name" value="RNase_HI_like"/>
    <property type="match status" value="1"/>
</dbReference>
<name>A0AAV5HUL8_9ROSI</name>
<dbReference type="InterPro" id="IPR002156">
    <property type="entry name" value="RNaseH_domain"/>
</dbReference>
<dbReference type="InterPro" id="IPR005162">
    <property type="entry name" value="Retrotrans_gag_dom"/>
</dbReference>
<dbReference type="GO" id="GO:0003964">
    <property type="term" value="F:RNA-directed DNA polymerase activity"/>
    <property type="evidence" value="ECO:0007669"/>
    <property type="project" value="UniProtKB-KW"/>
</dbReference>
<evidence type="ECO:0000256" key="7">
    <source>
        <dbReference type="ARBA" id="ARBA00022918"/>
    </source>
</evidence>
<proteinExistence type="predicted"/>
<dbReference type="InterPro" id="IPR012337">
    <property type="entry name" value="RNaseH-like_sf"/>
</dbReference>
<dbReference type="GO" id="GO:0003676">
    <property type="term" value="F:nucleic acid binding"/>
    <property type="evidence" value="ECO:0007669"/>
    <property type="project" value="InterPro"/>
</dbReference>
<gene>
    <name evidence="11" type="ORF">SLEP1_g3735</name>
</gene>
<dbReference type="SUPFAM" id="SSF53098">
    <property type="entry name" value="Ribonuclease H-like"/>
    <property type="match status" value="2"/>
</dbReference>
<dbReference type="CDD" id="cd01647">
    <property type="entry name" value="RT_LTR"/>
    <property type="match status" value="1"/>
</dbReference>
<keyword evidence="4" id="KW-0540">Nuclease</keyword>
<dbReference type="Pfam" id="PF03732">
    <property type="entry name" value="Retrotrans_gag"/>
    <property type="match status" value="1"/>
</dbReference>
<reference evidence="11 12" key="1">
    <citation type="journal article" date="2021" name="Commun. Biol.">
        <title>The genome of Shorea leprosula (Dipterocarpaceae) highlights the ecological relevance of drought in aseasonal tropical rainforests.</title>
        <authorList>
            <person name="Ng K.K.S."/>
            <person name="Kobayashi M.J."/>
            <person name="Fawcett J.A."/>
            <person name="Hatakeyama M."/>
            <person name="Paape T."/>
            <person name="Ng C.H."/>
            <person name="Ang C.C."/>
            <person name="Tnah L.H."/>
            <person name="Lee C.T."/>
            <person name="Nishiyama T."/>
            <person name="Sese J."/>
            <person name="O'Brien M.J."/>
            <person name="Copetti D."/>
            <person name="Mohd Noor M.I."/>
            <person name="Ong R.C."/>
            <person name="Putra M."/>
            <person name="Sireger I.Z."/>
            <person name="Indrioko S."/>
            <person name="Kosugi Y."/>
            <person name="Izuno A."/>
            <person name="Isagi Y."/>
            <person name="Lee S.L."/>
            <person name="Shimizu K.K."/>
        </authorList>
    </citation>
    <scope>NUCLEOTIDE SEQUENCE [LARGE SCALE GENOMIC DNA]</scope>
    <source>
        <strain evidence="11">214</strain>
    </source>
</reference>
<keyword evidence="5" id="KW-0255">Endonuclease</keyword>
<keyword evidence="3" id="KW-0548">Nucleotidyltransferase</keyword>
<dbReference type="GO" id="GO:0006310">
    <property type="term" value="P:DNA recombination"/>
    <property type="evidence" value="ECO:0007669"/>
    <property type="project" value="UniProtKB-KW"/>
</dbReference>
<evidence type="ECO:0000256" key="8">
    <source>
        <dbReference type="ARBA" id="ARBA00023172"/>
    </source>
</evidence>
<organism evidence="11 12">
    <name type="scientific">Rubroshorea leprosula</name>
    <dbReference type="NCBI Taxonomy" id="152421"/>
    <lineage>
        <taxon>Eukaryota</taxon>
        <taxon>Viridiplantae</taxon>
        <taxon>Streptophyta</taxon>
        <taxon>Embryophyta</taxon>
        <taxon>Tracheophyta</taxon>
        <taxon>Spermatophyta</taxon>
        <taxon>Magnoliopsida</taxon>
        <taxon>eudicotyledons</taxon>
        <taxon>Gunneridae</taxon>
        <taxon>Pentapetalae</taxon>
        <taxon>rosids</taxon>
        <taxon>malvids</taxon>
        <taxon>Malvales</taxon>
        <taxon>Dipterocarpaceae</taxon>
        <taxon>Rubroshorea</taxon>
    </lineage>
</organism>
<dbReference type="Gene3D" id="3.10.10.10">
    <property type="entry name" value="HIV Type 1 Reverse Transcriptase, subunit A, domain 1"/>
    <property type="match status" value="1"/>
</dbReference>
<evidence type="ECO:0000256" key="5">
    <source>
        <dbReference type="ARBA" id="ARBA00022759"/>
    </source>
</evidence>
<protein>
    <recommendedName>
        <fullName evidence="1">RNA-directed DNA polymerase</fullName>
        <ecNumber evidence="1">2.7.7.49</ecNumber>
    </recommendedName>
</protein>
<dbReference type="Pfam" id="PF13456">
    <property type="entry name" value="RVT_3"/>
    <property type="match status" value="1"/>
</dbReference>
<keyword evidence="2" id="KW-0808">Transferase</keyword>
<keyword evidence="8" id="KW-0233">DNA recombination</keyword>
<keyword evidence="12" id="KW-1185">Reference proteome</keyword>
<dbReference type="GO" id="GO:0004523">
    <property type="term" value="F:RNA-DNA hybrid ribonuclease activity"/>
    <property type="evidence" value="ECO:0007669"/>
    <property type="project" value="InterPro"/>
</dbReference>
<dbReference type="InterPro" id="IPR041373">
    <property type="entry name" value="RT_RNaseH"/>
</dbReference>
<dbReference type="Gene3D" id="1.10.340.70">
    <property type="match status" value="1"/>
</dbReference>
<feature type="compositionally biased region" description="Polar residues" evidence="9">
    <location>
        <begin position="375"/>
        <end position="386"/>
    </location>
</feature>
<evidence type="ECO:0000313" key="11">
    <source>
        <dbReference type="EMBL" id="GKU89614.1"/>
    </source>
</evidence>
<dbReference type="Gene3D" id="2.40.70.10">
    <property type="entry name" value="Acid Proteases"/>
    <property type="match status" value="1"/>
</dbReference>
<dbReference type="PANTHER" id="PTHR48475">
    <property type="entry name" value="RIBONUCLEASE H"/>
    <property type="match status" value="1"/>
</dbReference>
<feature type="region of interest" description="Disordered" evidence="9">
    <location>
        <begin position="54"/>
        <end position="77"/>
    </location>
</feature>
<dbReference type="CDD" id="cd00303">
    <property type="entry name" value="retropepsin_like"/>
    <property type="match status" value="1"/>
</dbReference>
<dbReference type="SUPFAM" id="SSF56672">
    <property type="entry name" value="DNA/RNA polymerases"/>
    <property type="match status" value="1"/>
</dbReference>
<dbReference type="EC" id="2.7.7.49" evidence="1"/>
<feature type="region of interest" description="Disordered" evidence="9">
    <location>
        <begin position="466"/>
        <end position="498"/>
    </location>
</feature>